<dbReference type="OrthoDB" id="3419705at2"/>
<dbReference type="Proteomes" id="UP000001937">
    <property type="component" value="Chromosome"/>
</dbReference>
<accession>Q2J5F1</accession>
<dbReference type="InterPro" id="IPR019587">
    <property type="entry name" value="Polyketide_cyclase/dehydratase"/>
</dbReference>
<evidence type="ECO:0000313" key="2">
    <source>
        <dbReference type="Proteomes" id="UP000001937"/>
    </source>
</evidence>
<proteinExistence type="predicted"/>
<dbReference type="EMBL" id="CP000249">
    <property type="protein sequence ID" value="ABD13491.1"/>
    <property type="molecule type" value="Genomic_DNA"/>
</dbReference>
<keyword evidence="2" id="KW-1185">Reference proteome</keyword>
<dbReference type="InterPro" id="IPR023393">
    <property type="entry name" value="START-like_dom_sf"/>
</dbReference>
<gene>
    <name evidence="1" type="ordered locus">Francci3_4143</name>
</gene>
<organism evidence="1 2">
    <name type="scientific">Frankia casuarinae (strain DSM 45818 / CECT 9043 / HFP020203 / CcI3)</name>
    <dbReference type="NCBI Taxonomy" id="106370"/>
    <lineage>
        <taxon>Bacteria</taxon>
        <taxon>Bacillati</taxon>
        <taxon>Actinomycetota</taxon>
        <taxon>Actinomycetes</taxon>
        <taxon>Frankiales</taxon>
        <taxon>Frankiaceae</taxon>
        <taxon>Frankia</taxon>
    </lineage>
</organism>
<evidence type="ECO:0000313" key="1">
    <source>
        <dbReference type="EMBL" id="ABD13491.1"/>
    </source>
</evidence>
<dbReference type="CDD" id="cd08861">
    <property type="entry name" value="OtcD1_ARO-CYC_like"/>
    <property type="match status" value="2"/>
</dbReference>
<dbReference type="HOGENOM" id="CLU_049174_0_0_11"/>
<dbReference type="eggNOG" id="COG2867">
    <property type="taxonomic scope" value="Bacteria"/>
</dbReference>
<dbReference type="PhylomeDB" id="Q2J5F1"/>
<dbReference type="STRING" id="106370.Francci3_4143"/>
<dbReference type="KEGG" id="fra:Francci3_4143"/>
<dbReference type="AlphaFoldDB" id="Q2J5F1"/>
<name>Q2J5F1_FRACC</name>
<dbReference type="SUPFAM" id="SSF55961">
    <property type="entry name" value="Bet v1-like"/>
    <property type="match status" value="2"/>
</dbReference>
<dbReference type="RefSeq" id="WP_011438506.1">
    <property type="nucleotide sequence ID" value="NC_007777.1"/>
</dbReference>
<dbReference type="Pfam" id="PF10604">
    <property type="entry name" value="Polyketide_cyc2"/>
    <property type="match status" value="2"/>
</dbReference>
<dbReference type="Gene3D" id="3.30.530.20">
    <property type="match status" value="2"/>
</dbReference>
<protein>
    <submittedName>
        <fullName evidence="1">Actinorhodin polyketide synthase bifunctional cyclase/dehydratase</fullName>
    </submittedName>
</protein>
<sequence>MGQTTNTAAREVEHEVEIDAEATTIYGFIADVTRWPLMFPPTVHVEQRETGRGTERIQLWALANDEVKTWTSRRSLDPIGLRVEFRQEVSAPPVASMGGAWMIEPLALDRSRVRLLHDYRAVNDDPAALEWIEQAVDRNSRSELAALKQNAELAAARSDLLLDIDDTVQINGAAADVYDFLNEAQLWEGRLPHVARVTLTEDVAGIQVLEMDTRSKDGSSHTTRSVRVCLPHRKIVYKQTVLPALMTMHTGQWLLEPGADGVRATSRHTVAINEAGIGAVLGGDATVSDARDFVRTALSTNSSATLAHAKEYAERARR</sequence>
<reference evidence="1 2" key="1">
    <citation type="journal article" date="2007" name="Genome Res.">
        <title>Genome characteristics of facultatively symbiotic Frankia sp. strains reflect host range and host plant biogeography.</title>
        <authorList>
            <person name="Normand P."/>
            <person name="Lapierre P."/>
            <person name="Tisa L.S."/>
            <person name="Gogarten J.P."/>
            <person name="Alloisio N."/>
            <person name="Bagnarol E."/>
            <person name="Bassi C.A."/>
            <person name="Berry A.M."/>
            <person name="Bickhart D.M."/>
            <person name="Choisne N."/>
            <person name="Couloux A."/>
            <person name="Cournoyer B."/>
            <person name="Cruveiller S."/>
            <person name="Daubin V."/>
            <person name="Demange N."/>
            <person name="Francino M.P."/>
            <person name="Goltsman E."/>
            <person name="Huang Y."/>
            <person name="Kopp O.R."/>
            <person name="Labarre L."/>
            <person name="Lapidus A."/>
            <person name="Lavire C."/>
            <person name="Marechal J."/>
            <person name="Martinez M."/>
            <person name="Mastronunzio J.E."/>
            <person name="Mullin B.C."/>
            <person name="Niemann J."/>
            <person name="Pujic P."/>
            <person name="Rawnsley T."/>
            <person name="Rouy Z."/>
            <person name="Schenowitz C."/>
            <person name="Sellstedt A."/>
            <person name="Tavares F."/>
            <person name="Tomkins J.P."/>
            <person name="Vallenet D."/>
            <person name="Valverde C."/>
            <person name="Wall L.G."/>
            <person name="Wang Y."/>
            <person name="Medigue C."/>
            <person name="Benson D.R."/>
        </authorList>
    </citation>
    <scope>NUCLEOTIDE SEQUENCE [LARGE SCALE GENOMIC DNA]</scope>
    <source>
        <strain evidence="2">DSM 45818 / CECT 9043 / CcI3</strain>
    </source>
</reference>